<dbReference type="OrthoDB" id="26740at2759"/>
<feature type="domain" description="Reverse transcriptase" evidence="1">
    <location>
        <begin position="256"/>
        <end position="430"/>
    </location>
</feature>
<accession>A0A4C1TPF2</accession>
<keyword evidence="2" id="KW-0255">Endonuclease</keyword>
<dbReference type="InterPro" id="IPR000477">
    <property type="entry name" value="RT_dom"/>
</dbReference>
<name>A0A4C1TPF2_EUMVA</name>
<organism evidence="2 3">
    <name type="scientific">Eumeta variegata</name>
    <name type="common">Bagworm moth</name>
    <name type="synonym">Eumeta japonica</name>
    <dbReference type="NCBI Taxonomy" id="151549"/>
    <lineage>
        <taxon>Eukaryota</taxon>
        <taxon>Metazoa</taxon>
        <taxon>Ecdysozoa</taxon>
        <taxon>Arthropoda</taxon>
        <taxon>Hexapoda</taxon>
        <taxon>Insecta</taxon>
        <taxon>Pterygota</taxon>
        <taxon>Neoptera</taxon>
        <taxon>Endopterygota</taxon>
        <taxon>Lepidoptera</taxon>
        <taxon>Glossata</taxon>
        <taxon>Ditrysia</taxon>
        <taxon>Tineoidea</taxon>
        <taxon>Psychidae</taxon>
        <taxon>Oiketicinae</taxon>
        <taxon>Eumeta</taxon>
    </lineage>
</organism>
<dbReference type="Pfam" id="PF00078">
    <property type="entry name" value="RVT_1"/>
    <property type="match status" value="1"/>
</dbReference>
<gene>
    <name evidence="2" type="primary">pol</name>
    <name evidence="2" type="ORF">EVAR_12461_1</name>
</gene>
<evidence type="ECO:0000313" key="2">
    <source>
        <dbReference type="EMBL" id="GBP15861.1"/>
    </source>
</evidence>
<evidence type="ECO:0000259" key="1">
    <source>
        <dbReference type="Pfam" id="PF00078"/>
    </source>
</evidence>
<dbReference type="EMBL" id="BGZK01000075">
    <property type="protein sequence ID" value="GBP15861.1"/>
    <property type="molecule type" value="Genomic_DNA"/>
</dbReference>
<comment type="caution">
    <text evidence="2">The sequence shown here is derived from an EMBL/GenBank/DDBJ whole genome shotgun (WGS) entry which is preliminary data.</text>
</comment>
<dbReference type="STRING" id="151549.A0A4C1TPF2"/>
<dbReference type="GO" id="GO:0004519">
    <property type="term" value="F:endonuclease activity"/>
    <property type="evidence" value="ECO:0007669"/>
    <property type="project" value="UniProtKB-KW"/>
</dbReference>
<protein>
    <submittedName>
        <fullName evidence="2">Retrovirus-related Pol polyprotein from type-2 retrotransposable element R2DM Endonuclease</fullName>
    </submittedName>
</protein>
<keyword evidence="2" id="KW-0540">Nuclease</keyword>
<sequence length="483" mass="56842">MVRASFNINPPKKTRRFAVNTATTLEINNLKTTSMETLYSEIAKSDTKQVESSYAKFHKNLTCLNTRKMDQQKYNLSERKMLLINERKHLFNNKMKKQNIQKITELSKRIREGIRKDRKSRRLQTLVKHIVTIGGTRKVLKELRESNNWIPNLKNNQIHVTNRKDITKIATKFYQNLYSSRDTVNENRCASSIISSSNLNSEPEILPSKVRQAILSQKLDKPPGPDKITNELLKGILEELVLILTKIFNEIISKKKIILGRISIVLDENKPMEQTGFRKSFSTIDHLHTVKQILEKYKEYNKSLYMAFIDYTKAFENISHKAIWQSLEKQGIPSTYIIIMRSIYFPSKGRIQLVALGDEFGIGRGGRQGDPLFPKLFSTVLENIFRKLDWDQYGLGIDGRKLNYLRFTDDIVLFERYLYILKKMIKKLRKEKMEKEIEEGNKWEDEIKLTARANWRRVAKDRKQWKMLEEAYAKRHTELRDFL</sequence>
<keyword evidence="2" id="KW-0378">Hydrolase</keyword>
<evidence type="ECO:0000313" key="3">
    <source>
        <dbReference type="Proteomes" id="UP000299102"/>
    </source>
</evidence>
<proteinExistence type="predicted"/>
<dbReference type="Proteomes" id="UP000299102">
    <property type="component" value="Unassembled WGS sequence"/>
</dbReference>
<keyword evidence="3" id="KW-1185">Reference proteome</keyword>
<dbReference type="AlphaFoldDB" id="A0A4C1TPF2"/>
<reference evidence="2 3" key="1">
    <citation type="journal article" date="2019" name="Commun. Biol.">
        <title>The bagworm genome reveals a unique fibroin gene that provides high tensile strength.</title>
        <authorList>
            <person name="Kono N."/>
            <person name="Nakamura H."/>
            <person name="Ohtoshi R."/>
            <person name="Tomita M."/>
            <person name="Numata K."/>
            <person name="Arakawa K."/>
        </authorList>
    </citation>
    <scope>NUCLEOTIDE SEQUENCE [LARGE SCALE GENOMIC DNA]</scope>
</reference>
<dbReference type="PANTHER" id="PTHR19446">
    <property type="entry name" value="REVERSE TRANSCRIPTASES"/>
    <property type="match status" value="1"/>
</dbReference>